<dbReference type="EMBL" id="JEMB01000726">
    <property type="protein sequence ID" value="KYF94564.1"/>
    <property type="molecule type" value="Genomic_DNA"/>
</dbReference>
<comment type="caution">
    <text evidence="10">The sequence shown here is derived from an EMBL/GenBank/DDBJ whole genome shotgun (WGS) entry which is preliminary data.</text>
</comment>
<proteinExistence type="inferred from homology"/>
<sequence>MAEQAVGQAQARVIEGNLVVPPGSRFALVASRFNHFIVDRLVEGALDAIARHGGSLERTSIVRVPGAWEMPTVVGRLAHKKGVDAIITLGAVIRGSTPHFDYVAAEVTKGIATVSLQTGVPVTFGVLTTDSIEQAVERAGTKHGNKGWEAAVSAIEMLALGASLDAAGL</sequence>
<dbReference type="Proteomes" id="UP000075635">
    <property type="component" value="Unassembled WGS sequence"/>
</dbReference>
<keyword evidence="4 9" id="KW-0686">Riboflavin biosynthesis</keyword>
<dbReference type="NCBIfam" id="NF000812">
    <property type="entry name" value="PRK00061.1-4"/>
    <property type="match status" value="1"/>
</dbReference>
<reference evidence="10 11" key="1">
    <citation type="submission" date="2014-02" db="EMBL/GenBank/DDBJ databases">
        <title>The small core and large imbalanced accessory genome model reveals a collaborative survival strategy of Sorangium cellulosum strains in nature.</title>
        <authorList>
            <person name="Han K."/>
            <person name="Peng R."/>
            <person name="Blom J."/>
            <person name="Li Y.-Z."/>
        </authorList>
    </citation>
    <scope>NUCLEOTIDE SEQUENCE [LARGE SCALE GENOMIC DNA]</scope>
    <source>
        <strain evidence="10 11">So0011-07</strain>
    </source>
</reference>
<feature type="binding site" evidence="9">
    <location>
        <begin position="91"/>
        <end position="93"/>
    </location>
    <ligand>
        <name>5-amino-6-(D-ribitylamino)uracil</name>
        <dbReference type="ChEBI" id="CHEBI:15934"/>
    </ligand>
</feature>
<name>A0A150SPZ1_SORCE</name>
<evidence type="ECO:0000256" key="8">
    <source>
        <dbReference type="ARBA" id="ARBA00072606"/>
    </source>
</evidence>
<feature type="binding site" evidence="9">
    <location>
        <begin position="67"/>
        <end position="69"/>
    </location>
    <ligand>
        <name>5-amino-6-(D-ribitylamino)uracil</name>
        <dbReference type="ChEBI" id="CHEBI:15934"/>
    </ligand>
</feature>
<dbReference type="InterPro" id="IPR034964">
    <property type="entry name" value="LS"/>
</dbReference>
<evidence type="ECO:0000256" key="6">
    <source>
        <dbReference type="ARBA" id="ARBA00048785"/>
    </source>
</evidence>
<dbReference type="EC" id="2.5.1.78" evidence="3 9"/>
<accession>A0A150SPZ1</accession>
<comment type="function">
    <text evidence="7 9">Catalyzes the formation of 6,7-dimethyl-8-ribityllumazine by condensation of 5-amino-6-(D-ribitylamino)uracil with 3,4-dihydroxy-2-butanone 4-phosphate. This is the penultimate step in the biosynthesis of riboflavin.</text>
</comment>
<comment type="catalytic activity">
    <reaction evidence="6 9">
        <text>(2S)-2-hydroxy-3-oxobutyl phosphate + 5-amino-6-(D-ribitylamino)uracil = 6,7-dimethyl-8-(1-D-ribityl)lumazine + phosphate + 2 H2O + H(+)</text>
        <dbReference type="Rhea" id="RHEA:26152"/>
        <dbReference type="ChEBI" id="CHEBI:15377"/>
        <dbReference type="ChEBI" id="CHEBI:15378"/>
        <dbReference type="ChEBI" id="CHEBI:15934"/>
        <dbReference type="ChEBI" id="CHEBI:43474"/>
        <dbReference type="ChEBI" id="CHEBI:58201"/>
        <dbReference type="ChEBI" id="CHEBI:58830"/>
        <dbReference type="EC" id="2.5.1.78"/>
    </reaction>
</comment>
<dbReference type="PANTHER" id="PTHR21058">
    <property type="entry name" value="6,7-DIMETHYL-8-RIBITYLLUMAZINE SYNTHASE DMRL SYNTHASE LUMAZINE SYNTHASE"/>
    <property type="match status" value="1"/>
</dbReference>
<feature type="binding site" evidence="9">
    <location>
        <begin position="96"/>
        <end position="97"/>
    </location>
    <ligand>
        <name>(2S)-2-hydroxy-3-oxobutyl phosphate</name>
        <dbReference type="ChEBI" id="CHEBI:58830"/>
    </ligand>
</feature>
<evidence type="ECO:0000256" key="1">
    <source>
        <dbReference type="ARBA" id="ARBA00004917"/>
    </source>
</evidence>
<dbReference type="FunFam" id="3.40.50.960:FF:000001">
    <property type="entry name" value="6,7-dimethyl-8-ribityllumazine synthase"/>
    <property type="match status" value="1"/>
</dbReference>
<dbReference type="GO" id="GO:0000906">
    <property type="term" value="F:6,7-dimethyl-8-ribityllumazine synthase activity"/>
    <property type="evidence" value="ECO:0007669"/>
    <property type="project" value="UniProtKB-UniRule"/>
</dbReference>
<feature type="active site" description="Proton donor" evidence="9">
    <location>
        <position position="99"/>
    </location>
</feature>
<gene>
    <name evidence="9 10" type="primary">ribH</name>
    <name evidence="10" type="ORF">BE17_38445</name>
</gene>
<dbReference type="GO" id="GO:0005829">
    <property type="term" value="C:cytosol"/>
    <property type="evidence" value="ECO:0007669"/>
    <property type="project" value="TreeGrafter"/>
</dbReference>
<evidence type="ECO:0000256" key="9">
    <source>
        <dbReference type="HAMAP-Rule" id="MF_00178"/>
    </source>
</evidence>
<evidence type="ECO:0000313" key="11">
    <source>
        <dbReference type="Proteomes" id="UP000075635"/>
    </source>
</evidence>
<dbReference type="Pfam" id="PF00885">
    <property type="entry name" value="DMRL_synthase"/>
    <property type="match status" value="1"/>
</dbReference>
<evidence type="ECO:0000256" key="7">
    <source>
        <dbReference type="ARBA" id="ARBA00058151"/>
    </source>
</evidence>
<organism evidence="10 11">
    <name type="scientific">Sorangium cellulosum</name>
    <name type="common">Polyangium cellulosum</name>
    <dbReference type="NCBI Taxonomy" id="56"/>
    <lineage>
        <taxon>Bacteria</taxon>
        <taxon>Pseudomonadati</taxon>
        <taxon>Myxococcota</taxon>
        <taxon>Polyangia</taxon>
        <taxon>Polyangiales</taxon>
        <taxon>Polyangiaceae</taxon>
        <taxon>Sorangium</taxon>
    </lineage>
</organism>
<dbReference type="AlphaFoldDB" id="A0A150SPZ1"/>
<dbReference type="GO" id="GO:0009231">
    <property type="term" value="P:riboflavin biosynthetic process"/>
    <property type="evidence" value="ECO:0007669"/>
    <property type="project" value="UniProtKB-UniRule"/>
</dbReference>
<evidence type="ECO:0000256" key="3">
    <source>
        <dbReference type="ARBA" id="ARBA00012664"/>
    </source>
</evidence>
<dbReference type="UniPathway" id="UPA00275">
    <property type="reaction ID" value="UER00404"/>
</dbReference>
<dbReference type="HAMAP" id="MF_00178">
    <property type="entry name" value="Lumazine_synth"/>
    <property type="match status" value="1"/>
</dbReference>
<feature type="binding site" evidence="9">
    <location>
        <position position="138"/>
    </location>
    <ligand>
        <name>(2S)-2-hydroxy-3-oxobutyl phosphate</name>
        <dbReference type="ChEBI" id="CHEBI:58830"/>
    </ligand>
</feature>
<evidence type="ECO:0000313" key="10">
    <source>
        <dbReference type="EMBL" id="KYF94564.1"/>
    </source>
</evidence>
<evidence type="ECO:0000256" key="2">
    <source>
        <dbReference type="ARBA" id="ARBA00007424"/>
    </source>
</evidence>
<dbReference type="CDD" id="cd09209">
    <property type="entry name" value="Lumazine_synthase-I"/>
    <property type="match status" value="1"/>
</dbReference>
<protein>
    <recommendedName>
        <fullName evidence="8 9">6,7-dimethyl-8-ribityllumazine synthase</fullName>
        <shortName evidence="9">DMRL synthase</shortName>
        <shortName evidence="9">LS</shortName>
        <shortName evidence="9">Lumazine synthase</shortName>
        <ecNumber evidence="3 9">2.5.1.78</ecNumber>
    </recommendedName>
</protein>
<evidence type="ECO:0000256" key="4">
    <source>
        <dbReference type="ARBA" id="ARBA00022619"/>
    </source>
</evidence>
<keyword evidence="5 9" id="KW-0808">Transferase</keyword>
<comment type="similarity">
    <text evidence="2 9">Belongs to the DMRL synthase family.</text>
</comment>
<dbReference type="SUPFAM" id="SSF52121">
    <property type="entry name" value="Lumazine synthase"/>
    <property type="match status" value="1"/>
</dbReference>
<dbReference type="Gene3D" id="3.40.50.960">
    <property type="entry name" value="Lumazine/riboflavin synthase"/>
    <property type="match status" value="1"/>
</dbReference>
<dbReference type="InterPro" id="IPR002180">
    <property type="entry name" value="LS/RS"/>
</dbReference>
<dbReference type="NCBIfam" id="TIGR00114">
    <property type="entry name" value="lumazine-synth"/>
    <property type="match status" value="1"/>
</dbReference>
<comment type="pathway">
    <text evidence="1 9">Cofactor biosynthesis; riboflavin biosynthesis; riboflavin from 2-hydroxy-3-oxobutyl phosphate and 5-amino-6-(D-ribitylamino)uracil: step 1/2.</text>
</comment>
<evidence type="ECO:0000256" key="5">
    <source>
        <dbReference type="ARBA" id="ARBA00022679"/>
    </source>
</evidence>
<feature type="binding site" evidence="9">
    <location>
        <position position="124"/>
    </location>
    <ligand>
        <name>5-amino-6-(D-ribitylamino)uracil</name>
        <dbReference type="ChEBI" id="CHEBI:15934"/>
    </ligand>
</feature>
<feature type="binding site" evidence="9">
    <location>
        <position position="33"/>
    </location>
    <ligand>
        <name>5-amino-6-(D-ribitylamino)uracil</name>
        <dbReference type="ChEBI" id="CHEBI:15934"/>
    </ligand>
</feature>
<dbReference type="PANTHER" id="PTHR21058:SF0">
    <property type="entry name" value="6,7-DIMETHYL-8-RIBITYLLUMAZINE SYNTHASE"/>
    <property type="match status" value="1"/>
</dbReference>
<dbReference type="InterPro" id="IPR036467">
    <property type="entry name" value="LS/RS_sf"/>
</dbReference>
<dbReference type="GO" id="GO:0009349">
    <property type="term" value="C:riboflavin synthase complex"/>
    <property type="evidence" value="ECO:0007669"/>
    <property type="project" value="UniProtKB-UniRule"/>
</dbReference>